<keyword evidence="6" id="KW-0648">Protein biosynthesis</keyword>
<organism evidence="6 7">
    <name type="scientific">Pseudoxanthomonas taiwanensis J19</name>
    <dbReference type="NCBI Taxonomy" id="935569"/>
    <lineage>
        <taxon>Bacteria</taxon>
        <taxon>Pseudomonadati</taxon>
        <taxon>Pseudomonadota</taxon>
        <taxon>Gammaproteobacteria</taxon>
        <taxon>Lysobacterales</taxon>
        <taxon>Lysobacteraceae</taxon>
        <taxon>Pseudoxanthomonas</taxon>
    </lineage>
</organism>
<dbReference type="InterPro" id="IPR014722">
    <property type="entry name" value="Rib_uL2_dom2"/>
</dbReference>
<dbReference type="InterPro" id="IPR008991">
    <property type="entry name" value="Translation_prot_SH3-like_sf"/>
</dbReference>
<dbReference type="GO" id="GO:0003746">
    <property type="term" value="F:translation elongation factor activity"/>
    <property type="evidence" value="ECO:0007669"/>
    <property type="project" value="UniProtKB-UniRule"/>
</dbReference>
<gene>
    <name evidence="6" type="ORF">L613_002800000260</name>
</gene>
<dbReference type="InterPro" id="IPR015365">
    <property type="entry name" value="Elong-fact-P_C"/>
</dbReference>
<dbReference type="GO" id="GO:0005829">
    <property type="term" value="C:cytosol"/>
    <property type="evidence" value="ECO:0007669"/>
    <property type="project" value="UniProtKB-ARBA"/>
</dbReference>
<protein>
    <recommendedName>
        <fullName evidence="2">Elongation factor P-like protein</fullName>
    </recommendedName>
</protein>
<dbReference type="SUPFAM" id="SSF50249">
    <property type="entry name" value="Nucleic acid-binding proteins"/>
    <property type="match status" value="2"/>
</dbReference>
<dbReference type="AlphaFoldDB" id="A0A562DKZ8"/>
<dbReference type="Pfam" id="PF01132">
    <property type="entry name" value="EFP"/>
    <property type="match status" value="1"/>
</dbReference>
<dbReference type="InterPro" id="IPR011897">
    <property type="entry name" value="Transl_elong_p-like_YeiP"/>
</dbReference>
<dbReference type="InterPro" id="IPR020599">
    <property type="entry name" value="Transl_elong_fac_P/YeiP"/>
</dbReference>
<dbReference type="PIRSF" id="PIRSF005901">
    <property type="entry name" value="EF-P"/>
    <property type="match status" value="1"/>
</dbReference>
<dbReference type="GO" id="GO:0043043">
    <property type="term" value="P:peptide biosynthetic process"/>
    <property type="evidence" value="ECO:0007669"/>
    <property type="project" value="InterPro"/>
</dbReference>
<feature type="region of interest" description="Disordered" evidence="3">
    <location>
        <begin position="193"/>
        <end position="217"/>
    </location>
</feature>
<feature type="domain" description="Elongation factor P C-terminal" evidence="4">
    <location>
        <begin position="131"/>
        <end position="186"/>
    </location>
</feature>
<keyword evidence="6" id="KW-0251">Elongation factor</keyword>
<dbReference type="HAMAP" id="MF_00646">
    <property type="entry name" value="EFP"/>
    <property type="match status" value="1"/>
</dbReference>
<dbReference type="InterPro" id="IPR013185">
    <property type="entry name" value="Transl_elong_KOW-like"/>
</dbReference>
<dbReference type="PANTHER" id="PTHR30053">
    <property type="entry name" value="ELONGATION FACTOR P"/>
    <property type="match status" value="1"/>
</dbReference>
<comment type="caution">
    <text evidence="6">The sequence shown here is derived from an EMBL/GenBank/DDBJ whole genome shotgun (WGS) entry which is preliminary data.</text>
</comment>
<dbReference type="CDD" id="cd05794">
    <property type="entry name" value="S1_EF-P_repeat_2"/>
    <property type="match status" value="1"/>
</dbReference>
<evidence type="ECO:0000259" key="4">
    <source>
        <dbReference type="SMART" id="SM00841"/>
    </source>
</evidence>
<dbReference type="PANTHER" id="PTHR30053:SF14">
    <property type="entry name" value="TRANSLATION ELONGATION FACTOR KOW-LIKE DOMAIN-CONTAINING PROTEIN"/>
    <property type="match status" value="1"/>
</dbReference>
<evidence type="ECO:0000256" key="1">
    <source>
        <dbReference type="ARBA" id="ARBA00009479"/>
    </source>
</evidence>
<dbReference type="Pfam" id="PF09285">
    <property type="entry name" value="Elong-fact-P_C"/>
    <property type="match status" value="1"/>
</dbReference>
<dbReference type="InterPro" id="IPR012340">
    <property type="entry name" value="NA-bd_OB-fold"/>
</dbReference>
<dbReference type="Gene3D" id="2.30.30.30">
    <property type="match status" value="1"/>
</dbReference>
<dbReference type="InterPro" id="IPR013852">
    <property type="entry name" value="Transl_elong_P/YeiP_CS"/>
</dbReference>
<dbReference type="NCBIfam" id="TIGR02178">
    <property type="entry name" value="yeiP"/>
    <property type="match status" value="1"/>
</dbReference>
<evidence type="ECO:0000259" key="5">
    <source>
        <dbReference type="SMART" id="SM01185"/>
    </source>
</evidence>
<dbReference type="PROSITE" id="PS01275">
    <property type="entry name" value="EFP"/>
    <property type="match status" value="1"/>
</dbReference>
<feature type="compositionally biased region" description="Low complexity" evidence="3">
    <location>
        <begin position="196"/>
        <end position="217"/>
    </location>
</feature>
<evidence type="ECO:0000313" key="6">
    <source>
        <dbReference type="EMBL" id="TWH10339.1"/>
    </source>
</evidence>
<dbReference type="Proteomes" id="UP000321583">
    <property type="component" value="Unassembled WGS sequence"/>
</dbReference>
<proteinExistence type="inferred from homology"/>
<dbReference type="Gene3D" id="2.40.50.140">
    <property type="entry name" value="Nucleic acid-binding proteins"/>
    <property type="match status" value="2"/>
</dbReference>
<evidence type="ECO:0000313" key="7">
    <source>
        <dbReference type="Proteomes" id="UP000321583"/>
    </source>
</evidence>
<comment type="similarity">
    <text evidence="1 2">Belongs to the elongation factor P family.</text>
</comment>
<dbReference type="InterPro" id="IPR001059">
    <property type="entry name" value="Transl_elong_P/YeiP_cen"/>
</dbReference>
<dbReference type="Pfam" id="PF08207">
    <property type="entry name" value="EFP_N"/>
    <property type="match status" value="1"/>
</dbReference>
<name>A0A562DKZ8_9GAMM</name>
<feature type="domain" description="Translation elongation factor P/YeiP central" evidence="5">
    <location>
        <begin position="68"/>
        <end position="123"/>
    </location>
</feature>
<sequence>MKASEIKKGNVVEYNNGVYQVRDIERSSPQGRGGNVRYRFIMYSVPGGTKLDASFDAEDNLVEVELLRRQASFSYKDGDAFVFLDDEDYTPYTLDPDALGDAVGYITEGLTGCYVQVIDEQPVAVQLPQHVVLEVVETPPELKGGTATKRPKPAKLSTGIEIMVPEYIANGEKILVNTTTGEFGGQWPEFGGGSRLRGPSRPRAGAAGKAGFGIRDW</sequence>
<dbReference type="SMART" id="SM00841">
    <property type="entry name" value="Elong-fact-P_C"/>
    <property type="match status" value="1"/>
</dbReference>
<dbReference type="FunFam" id="2.40.50.140:FF:000004">
    <property type="entry name" value="Elongation factor P"/>
    <property type="match status" value="1"/>
</dbReference>
<dbReference type="EMBL" id="VLJS01000056">
    <property type="protein sequence ID" value="TWH10339.1"/>
    <property type="molecule type" value="Genomic_DNA"/>
</dbReference>
<reference evidence="6 7" key="1">
    <citation type="submission" date="2019-07" db="EMBL/GenBank/DDBJ databases">
        <title>Genome sequencing of lignin-degrading bacterial isolates.</title>
        <authorList>
            <person name="Gladden J."/>
        </authorList>
    </citation>
    <scope>NUCLEOTIDE SEQUENCE [LARGE SCALE GENOMIC DNA]</scope>
    <source>
        <strain evidence="6 7">J19</strain>
    </source>
</reference>
<keyword evidence="7" id="KW-1185">Reference proteome</keyword>
<evidence type="ECO:0000256" key="2">
    <source>
        <dbReference type="HAMAP-Rule" id="MF_00646"/>
    </source>
</evidence>
<dbReference type="NCBIfam" id="NF003392">
    <property type="entry name" value="PRK04542.1"/>
    <property type="match status" value="1"/>
</dbReference>
<accession>A0A562DKZ8</accession>
<dbReference type="SUPFAM" id="SSF50104">
    <property type="entry name" value="Translation proteins SH3-like domain"/>
    <property type="match status" value="1"/>
</dbReference>
<dbReference type="SMART" id="SM01185">
    <property type="entry name" value="EFP"/>
    <property type="match status" value="1"/>
</dbReference>
<evidence type="ECO:0000256" key="3">
    <source>
        <dbReference type="SAM" id="MobiDB-lite"/>
    </source>
</evidence>